<protein>
    <recommendedName>
        <fullName evidence="2">TPM domain-containing protein</fullName>
    </recommendedName>
</protein>
<dbReference type="RefSeq" id="WP_092580831.1">
    <property type="nucleotide sequence ID" value="NZ_FOFN01000005.1"/>
</dbReference>
<keyword evidence="1" id="KW-0812">Transmembrane</keyword>
<keyword evidence="4" id="KW-1185">Reference proteome</keyword>
<evidence type="ECO:0000256" key="1">
    <source>
        <dbReference type="SAM" id="Phobius"/>
    </source>
</evidence>
<gene>
    <name evidence="3" type="ORF">SAMN05421824_2893</name>
</gene>
<feature type="transmembrane region" description="Helical" evidence="1">
    <location>
        <begin position="196"/>
        <end position="216"/>
    </location>
</feature>
<dbReference type="Pfam" id="PF04536">
    <property type="entry name" value="TPM_phosphatase"/>
    <property type="match status" value="1"/>
</dbReference>
<organism evidence="3 4">
    <name type="scientific">Hyunsoonleella jejuensis</name>
    <dbReference type="NCBI Taxonomy" id="419940"/>
    <lineage>
        <taxon>Bacteria</taxon>
        <taxon>Pseudomonadati</taxon>
        <taxon>Bacteroidota</taxon>
        <taxon>Flavobacteriia</taxon>
        <taxon>Flavobacteriales</taxon>
        <taxon>Flavobacteriaceae</taxon>
    </lineage>
</organism>
<reference evidence="3 4" key="1">
    <citation type="submission" date="2016-10" db="EMBL/GenBank/DDBJ databases">
        <authorList>
            <person name="de Groot N.N."/>
        </authorList>
    </citation>
    <scope>NUCLEOTIDE SEQUENCE [LARGE SCALE GENOMIC DNA]</scope>
    <source>
        <strain evidence="3 4">DSM 21035</strain>
    </source>
</reference>
<dbReference type="Gene3D" id="3.10.310.50">
    <property type="match status" value="1"/>
</dbReference>
<dbReference type="InterPro" id="IPR007621">
    <property type="entry name" value="TPM_dom"/>
</dbReference>
<evidence type="ECO:0000259" key="2">
    <source>
        <dbReference type="Pfam" id="PF04536"/>
    </source>
</evidence>
<feature type="domain" description="TPM" evidence="2">
    <location>
        <begin position="56"/>
        <end position="179"/>
    </location>
</feature>
<sequence>MGYLVFSIKSQSQSQSQSQFKLKNKFIYTLLTLLFSFNALFAQFDIPEKPKFQTSVYDYYKLLTPSQKNSLEQKLIKYSDTTSTQIVVAIIASTKGENINYLGAQWGEKWGIGQEKEDNGVLILLARDDRRIAINTGYGVEHLLTDAMSKRIIERDIIPYFKQNDYYGGLNRGADAIFEVMNGEYKGTRQSTEGSGFPVGLIFMLFFIFIIILISVSKNRRGGGGSGGRTGGVDGRDLLEAIILSNMGRGSYRRGSSGWGGSSRGGGWSSGGGGGFGGGFGGGGFGGGGASGGW</sequence>
<accession>A0A1H9L1C9</accession>
<evidence type="ECO:0000313" key="3">
    <source>
        <dbReference type="EMBL" id="SER05069.1"/>
    </source>
</evidence>
<evidence type="ECO:0000313" key="4">
    <source>
        <dbReference type="Proteomes" id="UP000198999"/>
    </source>
</evidence>
<proteinExistence type="predicted"/>
<keyword evidence="1" id="KW-0472">Membrane</keyword>
<name>A0A1H9L1C9_9FLAO</name>
<dbReference type="AlphaFoldDB" id="A0A1H9L1C9"/>
<dbReference type="OrthoDB" id="9810918at2"/>
<dbReference type="Proteomes" id="UP000198999">
    <property type="component" value="Unassembled WGS sequence"/>
</dbReference>
<keyword evidence="1" id="KW-1133">Transmembrane helix</keyword>
<dbReference type="PANTHER" id="PTHR30373">
    <property type="entry name" value="UPF0603 PROTEIN YGCG"/>
    <property type="match status" value="1"/>
</dbReference>
<dbReference type="EMBL" id="FOFN01000005">
    <property type="protein sequence ID" value="SER05069.1"/>
    <property type="molecule type" value="Genomic_DNA"/>
</dbReference>
<dbReference type="PANTHER" id="PTHR30373:SF2">
    <property type="entry name" value="UPF0603 PROTEIN YGCG"/>
    <property type="match status" value="1"/>
</dbReference>
<dbReference type="STRING" id="419940.SAMN05421824_2893"/>